<feature type="region of interest" description="Disordered" evidence="1">
    <location>
        <begin position="38"/>
        <end position="69"/>
    </location>
</feature>
<gene>
    <name evidence="3" type="ORF">NX722_01190</name>
</gene>
<protein>
    <submittedName>
        <fullName evidence="3">Uncharacterized protein</fullName>
    </submittedName>
</protein>
<reference evidence="3 4" key="1">
    <citation type="submission" date="2022-10" db="EMBL/GenBank/DDBJ databases">
        <title>High-quality genome sequences of two octocoral-associated bacteria, Endozoicomonas euniceicola EF212 and Endozoicomonas gorgoniicola PS125.</title>
        <authorList>
            <person name="Chiou Y.-J."/>
            <person name="Chen Y.-H."/>
        </authorList>
    </citation>
    <scope>NUCLEOTIDE SEQUENCE [LARGE SCALE GENOMIC DNA]</scope>
    <source>
        <strain evidence="3 4">PS125</strain>
    </source>
</reference>
<evidence type="ECO:0000313" key="3">
    <source>
        <dbReference type="EMBL" id="MCW7551276.1"/>
    </source>
</evidence>
<comment type="caution">
    <text evidence="3">The sequence shown here is derived from an EMBL/GenBank/DDBJ whole genome shotgun (WGS) entry which is preliminary data.</text>
</comment>
<keyword evidence="2" id="KW-0732">Signal</keyword>
<feature type="chain" id="PRO_5045760363" evidence="2">
    <location>
        <begin position="28"/>
        <end position="104"/>
    </location>
</feature>
<dbReference type="EMBL" id="JAPFCC010000001">
    <property type="protein sequence ID" value="MCW7551276.1"/>
    <property type="molecule type" value="Genomic_DNA"/>
</dbReference>
<sequence length="104" mass="12115">MKPLGLRFLPAALLTILVALVSSLTFADMDDQFEDSQGSYYQNATSEQETEDYYMNTGSEEESDADNEYQGHMYYQNQEEMDIDEEEMDGVYNYYDDDEEDGEY</sequence>
<evidence type="ECO:0000313" key="4">
    <source>
        <dbReference type="Proteomes" id="UP001209854"/>
    </source>
</evidence>
<organism evidence="3 4">
    <name type="scientific">Endozoicomonas gorgoniicola</name>
    <dbReference type="NCBI Taxonomy" id="1234144"/>
    <lineage>
        <taxon>Bacteria</taxon>
        <taxon>Pseudomonadati</taxon>
        <taxon>Pseudomonadota</taxon>
        <taxon>Gammaproteobacteria</taxon>
        <taxon>Oceanospirillales</taxon>
        <taxon>Endozoicomonadaceae</taxon>
        <taxon>Endozoicomonas</taxon>
    </lineage>
</organism>
<feature type="signal peptide" evidence="2">
    <location>
        <begin position="1"/>
        <end position="27"/>
    </location>
</feature>
<evidence type="ECO:0000256" key="2">
    <source>
        <dbReference type="SAM" id="SignalP"/>
    </source>
</evidence>
<feature type="compositionally biased region" description="Polar residues" evidence="1">
    <location>
        <begin position="38"/>
        <end position="47"/>
    </location>
</feature>
<dbReference type="Proteomes" id="UP001209854">
    <property type="component" value="Unassembled WGS sequence"/>
</dbReference>
<dbReference type="RefSeq" id="WP_262566339.1">
    <property type="nucleotide sequence ID" value="NZ_JAPFCC010000001.1"/>
</dbReference>
<accession>A0ABT3MPI0</accession>
<evidence type="ECO:0000256" key="1">
    <source>
        <dbReference type="SAM" id="MobiDB-lite"/>
    </source>
</evidence>
<proteinExistence type="predicted"/>
<keyword evidence="4" id="KW-1185">Reference proteome</keyword>
<name>A0ABT3MPI0_9GAMM</name>